<reference evidence="1 2" key="1">
    <citation type="submission" date="2020-03" db="EMBL/GenBank/DDBJ databases">
        <title>Genomic Encyclopedia of Type Strains, Phase IV (KMG-IV): sequencing the most valuable type-strain genomes for metagenomic binning, comparative biology and taxonomic classification.</title>
        <authorList>
            <person name="Goeker M."/>
        </authorList>
    </citation>
    <scope>NUCLEOTIDE SEQUENCE [LARGE SCALE GENOMIC DNA]</scope>
    <source>
        <strain evidence="1 2">DSM 26613</strain>
    </source>
</reference>
<dbReference type="EMBL" id="JAATIZ010000005">
    <property type="protein sequence ID" value="NJB66211.1"/>
    <property type="molecule type" value="Genomic_DNA"/>
</dbReference>
<dbReference type="Proteomes" id="UP000783934">
    <property type="component" value="Unassembled WGS sequence"/>
</dbReference>
<accession>A0ABX0WTX0</accession>
<gene>
    <name evidence="1" type="ORF">GGR41_002473</name>
</gene>
<keyword evidence="2" id="KW-1185">Reference proteome</keyword>
<organism evidence="1 2">
    <name type="scientific">Paenalcaligenes hominis</name>
    <dbReference type="NCBI Taxonomy" id="643674"/>
    <lineage>
        <taxon>Bacteria</taxon>
        <taxon>Pseudomonadati</taxon>
        <taxon>Pseudomonadota</taxon>
        <taxon>Betaproteobacteria</taxon>
        <taxon>Burkholderiales</taxon>
        <taxon>Alcaligenaceae</taxon>
        <taxon>Paenalcaligenes</taxon>
    </lineage>
</organism>
<comment type="caution">
    <text evidence="1">The sequence shown here is derived from an EMBL/GenBank/DDBJ whole genome shotgun (WGS) entry which is preliminary data.</text>
</comment>
<evidence type="ECO:0000313" key="2">
    <source>
        <dbReference type="Proteomes" id="UP000783934"/>
    </source>
</evidence>
<protein>
    <submittedName>
        <fullName evidence="1">Flp pilus assembly pilin Flp</fullName>
    </submittedName>
</protein>
<sequence length="36" mass="3708">MELIAVGIIGTLTVLGININDLLNNISKVVKVGEGS</sequence>
<proteinExistence type="predicted"/>
<name>A0ABX0WTX0_9BURK</name>
<evidence type="ECO:0000313" key="1">
    <source>
        <dbReference type="EMBL" id="NJB66211.1"/>
    </source>
</evidence>